<dbReference type="PANTHER" id="PTHR31589:SF63">
    <property type="entry name" value="NEPROSIN DOMAIN-CONTAINING PROTEIN"/>
    <property type="match status" value="1"/>
</dbReference>
<feature type="chain" id="PRO_5044781393" evidence="1">
    <location>
        <begin position="31"/>
        <end position="440"/>
    </location>
</feature>
<evidence type="ECO:0000313" key="3">
    <source>
        <dbReference type="EMBL" id="KAL1204908.1"/>
    </source>
</evidence>
<dbReference type="PANTHER" id="PTHR31589">
    <property type="entry name" value="PROTEIN, PUTATIVE (DUF239)-RELATED-RELATED"/>
    <property type="match status" value="1"/>
</dbReference>
<dbReference type="Proteomes" id="UP001558713">
    <property type="component" value="Unassembled WGS sequence"/>
</dbReference>
<evidence type="ECO:0000313" key="4">
    <source>
        <dbReference type="Proteomes" id="UP001558713"/>
    </source>
</evidence>
<accession>A0ABD1AEN7</accession>
<keyword evidence="4" id="KW-1185">Reference proteome</keyword>
<comment type="caution">
    <text evidence="3">The sequence shown here is derived from an EMBL/GenBank/DDBJ whole genome shotgun (WGS) entry which is preliminary data.</text>
</comment>
<dbReference type="PROSITE" id="PS52045">
    <property type="entry name" value="NEPROSIN_PEP_CD"/>
    <property type="match status" value="1"/>
</dbReference>
<feature type="domain" description="Neprosin PEP catalytic" evidence="2">
    <location>
        <begin position="166"/>
        <end position="417"/>
    </location>
</feature>
<evidence type="ECO:0000256" key="1">
    <source>
        <dbReference type="SAM" id="SignalP"/>
    </source>
</evidence>
<organism evidence="3 4">
    <name type="scientific">Cardamine amara subsp. amara</name>
    <dbReference type="NCBI Taxonomy" id="228776"/>
    <lineage>
        <taxon>Eukaryota</taxon>
        <taxon>Viridiplantae</taxon>
        <taxon>Streptophyta</taxon>
        <taxon>Embryophyta</taxon>
        <taxon>Tracheophyta</taxon>
        <taxon>Spermatophyta</taxon>
        <taxon>Magnoliopsida</taxon>
        <taxon>eudicotyledons</taxon>
        <taxon>Gunneridae</taxon>
        <taxon>Pentapetalae</taxon>
        <taxon>rosids</taxon>
        <taxon>malvids</taxon>
        <taxon>Brassicales</taxon>
        <taxon>Brassicaceae</taxon>
        <taxon>Cardamineae</taxon>
        <taxon>Cardamine</taxon>
    </lineage>
</organism>
<name>A0ABD1AEN7_CARAN</name>
<sequence length="440" mass="49980">MGAVYLSSVKLNRGFLMCLWLWGMLSLSCAVRYGASRQKFEVKKHLNRLNKPAVKSIQSPDGDIIDCVPISKQPAFDHPFLKDHKIQMRPSYHPEGLFDDNKVSAKPKEKEAHIPQLWHRYGKCSEGTIPMRRTKEDDVLRASSVKRYGKKKHRTVPIPKSAEPDLINQNGHQHAIAYVEGDQYYGAKATLNVWEPKIQHTNEFSLSQIWLLGGSFGQDLNSIEAGWQVSPDLYGDNNTRLFTYWTSDAYQATGCYNLLCSGFIQINSDIAMGASISPVSGYRNSQYDISILIWKDPKEGHWWMQFGNGYVLGYWPSFLFSYLTGSASMIEWGGEVVNSQSDGHHTWTQMGSGHFPEEGFSKASYFRNIQVVDGSNNLKAPKRLGTFTEKSNCYDVQTGNNDDWGHFFYYGGPGQSLFHHIALDSGRCEFNFRHRTLLKK</sequence>
<dbReference type="Pfam" id="PF14365">
    <property type="entry name" value="Neprosin_AP"/>
    <property type="match status" value="1"/>
</dbReference>
<dbReference type="EMBL" id="JBANAX010000526">
    <property type="protein sequence ID" value="KAL1204908.1"/>
    <property type="molecule type" value="Genomic_DNA"/>
</dbReference>
<proteinExistence type="predicted"/>
<protein>
    <submittedName>
        <fullName evidence="3">Protein neprosin</fullName>
    </submittedName>
</protein>
<feature type="signal peptide" evidence="1">
    <location>
        <begin position="1"/>
        <end position="30"/>
    </location>
</feature>
<dbReference type="InterPro" id="IPR053168">
    <property type="entry name" value="Glutamic_endopeptidase"/>
</dbReference>
<dbReference type="Gene3D" id="3.90.1320.10">
    <property type="entry name" value="Outer-capsid protein sigma 3, large lobe"/>
    <property type="match status" value="1"/>
</dbReference>
<gene>
    <name evidence="3" type="ORF">V5N11_017503</name>
</gene>
<evidence type="ECO:0000259" key="2">
    <source>
        <dbReference type="PROSITE" id="PS52045"/>
    </source>
</evidence>
<dbReference type="FunFam" id="3.90.1320.10:FF:000001">
    <property type="entry name" value="Putative carboxyl-terminal proteinase"/>
    <property type="match status" value="1"/>
</dbReference>
<dbReference type="InterPro" id="IPR004314">
    <property type="entry name" value="Neprosin"/>
</dbReference>
<dbReference type="InterPro" id="IPR025521">
    <property type="entry name" value="Neprosin_propep"/>
</dbReference>
<keyword evidence="1" id="KW-0732">Signal</keyword>
<dbReference type="AlphaFoldDB" id="A0ABD1AEN7"/>
<dbReference type="Pfam" id="PF03080">
    <property type="entry name" value="Neprosin"/>
    <property type="match status" value="1"/>
</dbReference>
<reference evidence="3 4" key="1">
    <citation type="submission" date="2024-04" db="EMBL/GenBank/DDBJ databases">
        <title>Genome assembly C_amara_ONT_v2.</title>
        <authorList>
            <person name="Yant L."/>
            <person name="Moore C."/>
            <person name="Slenker M."/>
        </authorList>
    </citation>
    <scope>NUCLEOTIDE SEQUENCE [LARGE SCALE GENOMIC DNA]</scope>
    <source>
        <tissue evidence="3">Leaf</tissue>
    </source>
</reference>